<gene>
    <name evidence="5" type="ORF">BB558_004137</name>
</gene>
<feature type="coiled-coil region" evidence="3">
    <location>
        <begin position="1295"/>
        <end position="1350"/>
    </location>
</feature>
<dbReference type="InterPro" id="IPR052124">
    <property type="entry name" value="Rab9_kelch_effector"/>
</dbReference>
<feature type="compositionally biased region" description="Low complexity" evidence="4">
    <location>
        <begin position="534"/>
        <end position="547"/>
    </location>
</feature>
<feature type="region of interest" description="Disordered" evidence="4">
    <location>
        <begin position="698"/>
        <end position="736"/>
    </location>
</feature>
<dbReference type="InterPro" id="IPR015915">
    <property type="entry name" value="Kelch-typ_b-propeller"/>
</dbReference>
<feature type="compositionally biased region" description="Polar residues" evidence="4">
    <location>
        <begin position="1373"/>
        <end position="1393"/>
    </location>
</feature>
<accession>A0A2U1J4E8</accession>
<feature type="compositionally biased region" description="Basic and acidic residues" evidence="4">
    <location>
        <begin position="716"/>
        <end position="727"/>
    </location>
</feature>
<organism evidence="5 6">
    <name type="scientific">Smittium angustum</name>
    <dbReference type="NCBI Taxonomy" id="133377"/>
    <lineage>
        <taxon>Eukaryota</taxon>
        <taxon>Fungi</taxon>
        <taxon>Fungi incertae sedis</taxon>
        <taxon>Zoopagomycota</taxon>
        <taxon>Kickxellomycotina</taxon>
        <taxon>Harpellomycetes</taxon>
        <taxon>Harpellales</taxon>
        <taxon>Legeriomycetaceae</taxon>
        <taxon>Smittium</taxon>
    </lineage>
</organism>
<evidence type="ECO:0000256" key="1">
    <source>
        <dbReference type="ARBA" id="ARBA00022441"/>
    </source>
</evidence>
<feature type="compositionally biased region" description="Basic and acidic residues" evidence="4">
    <location>
        <begin position="1394"/>
        <end position="1405"/>
    </location>
</feature>
<keyword evidence="2" id="KW-0677">Repeat</keyword>
<protein>
    <recommendedName>
        <fullName evidence="7">Tip elongation aberrant protein 1</fullName>
    </recommendedName>
</protein>
<dbReference type="PANTHER" id="PTHR46647">
    <property type="entry name" value="RAB9 EFFECTOR PROTEIN WITH KELCH MOTIFS"/>
    <property type="match status" value="1"/>
</dbReference>
<name>A0A2U1J4E8_SMIAN</name>
<feature type="region of interest" description="Disordered" evidence="4">
    <location>
        <begin position="763"/>
        <end position="848"/>
    </location>
</feature>
<feature type="compositionally biased region" description="Polar residues" evidence="4">
    <location>
        <begin position="104"/>
        <end position="113"/>
    </location>
</feature>
<sequence length="1669" mass="183681">MMNSLFGKKSNKKTHSIIPNSFKLTKSSTTQPPPEQTSFNLNKSSSHSNLSNRNDISKISKSNISSPSVIPSKNLEQNRATINNISQLTDFSNKPTFDQKAPSPKQNKTLSMFQPSTQKPIHLETKSPSISQKNSPVITNELLSLQDSQKSDINKSVRKSTNPKSSSIWVEKNVFGAEPFPRRGFSVALHGSDMYLFGGRAAGKLRNDLIKLETNKFEASEVKANGTFPKPREGHASAFIGRTMFVFGGELDDGRCDEGLYAFNIGNEMWYNVPVSGKSLIGRKGHTAISASSCLYIFGGTVEGHYLQDLAVFDVKVAATNGPSWSFINAETEIPPGRAGHSCNHYQGKLYIYGGMNGEVCFNDLWTFSIDERKWSQVVLRGATPPARYGHASSMVDDCIFIMGGRTMEGQAITDFFAYKINSQRWYTFPVQSSKWPHRVDPILSVVRNKLVLFSGNATPMPDSMCVHILDTNKIKIMPDSGNAKPARRSTDTAGIRKSAQPSLTSTQDRRYTESAGMENGLSLDSIPKKSPYLDQNSSQQSDLSTQPPNMIEKSIRTNVETPTISSPRENLSKIHSNIPKLSPQISGLKSPSDLEKLKENGISSPKIGPNTSTPTLKQQSYSPSIDQNNPKAHLSNKEDLVNRIPNIQANDQNQLNNTQQSQKGYNIFPIINQKEPQSPHQQQQTAQRNVQFKPQFKPQFPKKDVSSQSPVLSKPDPKNESIKTSDDSSVITSPVIRKVPFEPKLEQAKKSETIIDNTQTNTTKPLINEPKGIPTTAVSESTKISTSNTRSLEHVSINTDGPISQNVPHNKSASLSPPEKLNGKMDSMSNDSFLPAHNQPNEINGSTNGLATRSVNNIKKPTNFHNRSSVTPPSTNFNHKTQNHKSVVTGSGSIVYVPEIATTDEKKGLQKENGQTPKKDKRLTIQLRNRMSHINVDDNVSGLGITNPSLDNAEGISLKNGTNVNGSKKDVHETSVIRRTFMKNPSISEEKDTLDANRSELSKVDIDSNDINGWPSNTAGDIKGRAFVDSLELDNNILNLHDDPSLKTKSSKDLWIELETKYGIMEESENPLGETEKDMELPSTKPKDVAKLATLVVALRKELDSTKSLLSQSLKSAIDKINEAEKARRAALQEAIYLKAKSSALASGNIEMLSKINAQRTSDLERQLANTINENDALRNQMSESNLILKRTQERLAEFQSDSKASRQQLRHMEQMYQLSSTSLTLVGASTESNGDGSTGLGVSPNTPSEINPSIMQELTYLRNEVSSLRSNEQGLLLDVENALRASSASNDRSDKLQVMLDESTKENEQLEAEMMKLVAELESERSVNSRLKSRLDKSEKLLLDYRSQVSALSELKNSSASLINKDNSFMTGNRQVESTSNSITNESIETNSHSESKSPDKEGLGLSGYSTQKAGISGKPTAEMHSAFLSTQRQWIQARDEIMTLRQSLRDSNERCAEAEEKLATKERDLENSLARLSAFTKLIENLNNSRRNRTRSVSSVNYNQSESISSINRKSLVNSISSMQDPAHLNGTSGLGITNPAVDNNVVHKLHEADGFSSQGKIGDSEKALTTEVGLKENLDNRKADVISGSGELKETKEYINPIGHSISPSNTHSMGIMNFSMTDDGLAGDSSSNLASMDTYSDLDDDNTVSLMLSTLHQLQKSSAD</sequence>
<keyword evidence="1" id="KW-0880">Kelch repeat</keyword>
<evidence type="ECO:0000256" key="3">
    <source>
        <dbReference type="SAM" id="Coils"/>
    </source>
</evidence>
<dbReference type="Gene3D" id="2.120.10.80">
    <property type="entry name" value="Kelch-type beta propeller"/>
    <property type="match status" value="2"/>
</dbReference>
<reference evidence="5 6" key="1">
    <citation type="journal article" date="2018" name="MBio">
        <title>Comparative Genomics Reveals the Core Gene Toolbox for the Fungus-Insect Symbiosis.</title>
        <authorList>
            <person name="Wang Y."/>
            <person name="Stata M."/>
            <person name="Wang W."/>
            <person name="Stajich J.E."/>
            <person name="White M.M."/>
            <person name="Moncalvo J.M."/>
        </authorList>
    </citation>
    <scope>NUCLEOTIDE SEQUENCE [LARGE SCALE GENOMIC DNA]</scope>
    <source>
        <strain evidence="5 6">AUS-126-30</strain>
    </source>
</reference>
<feature type="region of interest" description="Disordered" evidence="4">
    <location>
        <begin position="1230"/>
        <end position="1250"/>
    </location>
</feature>
<dbReference type="SUPFAM" id="SSF117281">
    <property type="entry name" value="Kelch motif"/>
    <property type="match status" value="1"/>
</dbReference>
<evidence type="ECO:0000313" key="5">
    <source>
        <dbReference type="EMBL" id="PVZ99832.1"/>
    </source>
</evidence>
<feature type="region of interest" description="Disordered" evidence="4">
    <location>
        <begin position="477"/>
        <end position="633"/>
    </location>
</feature>
<evidence type="ECO:0000256" key="2">
    <source>
        <dbReference type="ARBA" id="ARBA00022737"/>
    </source>
</evidence>
<dbReference type="Pfam" id="PF24681">
    <property type="entry name" value="Kelch_KLHDC2_KLHL20_DRC7"/>
    <property type="match status" value="1"/>
</dbReference>
<evidence type="ECO:0000256" key="4">
    <source>
        <dbReference type="SAM" id="MobiDB-lite"/>
    </source>
</evidence>
<feature type="coiled-coil region" evidence="3">
    <location>
        <begin position="1444"/>
        <end position="1478"/>
    </location>
</feature>
<feature type="compositionally biased region" description="Polar residues" evidence="4">
    <location>
        <begin position="610"/>
        <end position="631"/>
    </location>
</feature>
<feature type="coiled-coil region" evidence="3">
    <location>
        <begin position="1162"/>
        <end position="1210"/>
    </location>
</feature>
<evidence type="ECO:0000313" key="6">
    <source>
        <dbReference type="Proteomes" id="UP000245591"/>
    </source>
</evidence>
<keyword evidence="6" id="KW-1185">Reference proteome</keyword>
<feature type="region of interest" description="Disordered" evidence="4">
    <location>
        <begin position="1"/>
        <end position="113"/>
    </location>
</feature>
<dbReference type="EMBL" id="MBFU01000384">
    <property type="protein sequence ID" value="PVZ99832.1"/>
    <property type="molecule type" value="Genomic_DNA"/>
</dbReference>
<proteinExistence type="predicted"/>
<dbReference type="PANTHER" id="PTHR46647:SF1">
    <property type="entry name" value="RAB9 EFFECTOR PROTEIN WITH KELCH MOTIFS"/>
    <property type="match status" value="1"/>
</dbReference>
<feature type="compositionally biased region" description="Polar residues" evidence="4">
    <location>
        <begin position="777"/>
        <end position="816"/>
    </location>
</feature>
<feature type="region of interest" description="Disordered" evidence="4">
    <location>
        <begin position="862"/>
        <end position="885"/>
    </location>
</feature>
<dbReference type="Proteomes" id="UP000245591">
    <property type="component" value="Unassembled WGS sequence"/>
</dbReference>
<feature type="coiled-coil region" evidence="3">
    <location>
        <begin position="1108"/>
        <end position="1135"/>
    </location>
</feature>
<feature type="compositionally biased region" description="Polar residues" evidence="4">
    <location>
        <begin position="75"/>
        <end position="96"/>
    </location>
</feature>
<keyword evidence="3" id="KW-0175">Coiled coil</keyword>
<feature type="compositionally biased region" description="Low complexity" evidence="4">
    <location>
        <begin position="38"/>
        <end position="74"/>
    </location>
</feature>
<feature type="compositionally biased region" description="Polar residues" evidence="4">
    <location>
        <begin position="557"/>
        <end position="576"/>
    </location>
</feature>
<evidence type="ECO:0008006" key="7">
    <source>
        <dbReference type="Google" id="ProtNLM"/>
    </source>
</evidence>
<feature type="region of interest" description="Disordered" evidence="4">
    <location>
        <begin position="1373"/>
        <end position="1412"/>
    </location>
</feature>
<feature type="compositionally biased region" description="Polar residues" evidence="4">
    <location>
        <begin position="17"/>
        <end position="30"/>
    </location>
</feature>
<comment type="caution">
    <text evidence="5">The sequence shown here is derived from an EMBL/GenBank/DDBJ whole genome shotgun (WGS) entry which is preliminary data.</text>
</comment>
<feature type="compositionally biased region" description="Polar residues" evidence="4">
    <location>
        <begin position="828"/>
        <end position="848"/>
    </location>
</feature>